<dbReference type="RefSeq" id="WP_278429043.1">
    <property type="nucleotide sequence ID" value="NZ_DOLB01000092.1"/>
</dbReference>
<dbReference type="NCBIfam" id="TIGR00350">
    <property type="entry name" value="lytR_cpsA_psr"/>
    <property type="match status" value="1"/>
</dbReference>
<gene>
    <name evidence="4" type="ORF">DEA61_05735</name>
</gene>
<dbReference type="PANTHER" id="PTHR33392:SF6">
    <property type="entry name" value="POLYISOPRENYL-TEICHOIC ACID--PEPTIDOGLYCAN TEICHOIC ACID TRANSFERASE TAGU"/>
    <property type="match status" value="1"/>
</dbReference>
<dbReference type="PANTHER" id="PTHR33392">
    <property type="entry name" value="POLYISOPRENYL-TEICHOIC ACID--PEPTIDOGLYCAN TEICHOIC ACID TRANSFERASE TAGU"/>
    <property type="match status" value="1"/>
</dbReference>
<sequence length="391" mass="43504">MRRFFKIFALFLGLLVLGLGTGAYIYLKSLNPSDASLMNLPTKEDKKNPEEIKVLILGIDETSPDDPHRSDTMMVISYNVNTQKGYILSIPRDTMVTIPGHGVQKINAAYPIGGPKLAMEEVSQLTGEDISYYVKIDYEGFKKLVDAIGGVEMNVPMDMNYDDYAGNLHIHLKKGWQHLDGEEALQLVRFRHGYAEQDLERVKVQREFLLAALDKIKSPSILLKLPQLLKTVNQYVETNIPPSLMVKYAEYAAKVSKNDIITATLPGNPEYINGIAYYVVDPEEIKKFMSDLQKGELNQSVKVEVLNGCGIPGAAGKVAEILKQHGFDVVRVGNVNGASYDTTQIILRSENKKAVNELKKLLKNAVIVEDYQKKSDADITIILGKNVSLEG</sequence>
<comment type="similarity">
    <text evidence="1">Belongs to the LytR/CpsA/Psr (LCP) family.</text>
</comment>
<evidence type="ECO:0000259" key="2">
    <source>
        <dbReference type="Pfam" id="PF03816"/>
    </source>
</evidence>
<organism evidence="4 5">
    <name type="scientific">Caldanaerobacter subterraneus</name>
    <dbReference type="NCBI Taxonomy" id="911092"/>
    <lineage>
        <taxon>Bacteria</taxon>
        <taxon>Bacillati</taxon>
        <taxon>Bacillota</taxon>
        <taxon>Clostridia</taxon>
        <taxon>Thermoanaerobacterales</taxon>
        <taxon>Thermoanaerobacteraceae</taxon>
        <taxon>Caldanaerobacter</taxon>
    </lineage>
</organism>
<feature type="domain" description="LytR/CpsA/Psr regulator C-terminal" evidence="3">
    <location>
        <begin position="300"/>
        <end position="385"/>
    </location>
</feature>
<accession>A0A101E6K7</accession>
<evidence type="ECO:0000313" key="4">
    <source>
        <dbReference type="EMBL" id="HBT49312.1"/>
    </source>
</evidence>
<feature type="domain" description="Cell envelope-related transcriptional attenuator" evidence="2">
    <location>
        <begin position="69"/>
        <end position="217"/>
    </location>
</feature>
<evidence type="ECO:0000256" key="1">
    <source>
        <dbReference type="ARBA" id="ARBA00006068"/>
    </source>
</evidence>
<dbReference type="Proteomes" id="UP000264445">
    <property type="component" value="Unassembled WGS sequence"/>
</dbReference>
<dbReference type="InterPro" id="IPR050922">
    <property type="entry name" value="LytR/CpsA/Psr_CW_biosynth"/>
</dbReference>
<proteinExistence type="inferred from homology"/>
<dbReference type="Pfam" id="PF13399">
    <property type="entry name" value="LytR_C"/>
    <property type="match status" value="1"/>
</dbReference>
<name>A0A101E6K7_9THEO</name>
<evidence type="ECO:0000313" key="5">
    <source>
        <dbReference type="Proteomes" id="UP000264445"/>
    </source>
</evidence>
<dbReference type="EMBL" id="DOLB01000092">
    <property type="protein sequence ID" value="HBT49312.1"/>
    <property type="molecule type" value="Genomic_DNA"/>
</dbReference>
<protein>
    <submittedName>
        <fullName evidence="4">LytR family transcriptional regulator</fullName>
    </submittedName>
</protein>
<dbReference type="Pfam" id="PF03816">
    <property type="entry name" value="LytR_cpsA_psr"/>
    <property type="match status" value="1"/>
</dbReference>
<dbReference type="Gene3D" id="3.40.630.190">
    <property type="entry name" value="LCP protein"/>
    <property type="match status" value="1"/>
</dbReference>
<dbReference type="InterPro" id="IPR004474">
    <property type="entry name" value="LytR_CpsA_psr"/>
</dbReference>
<evidence type="ECO:0000259" key="3">
    <source>
        <dbReference type="Pfam" id="PF13399"/>
    </source>
</evidence>
<dbReference type="AlphaFoldDB" id="A0A101E6K7"/>
<comment type="caution">
    <text evidence="4">The sequence shown here is derived from an EMBL/GenBank/DDBJ whole genome shotgun (WGS) entry which is preliminary data.</text>
</comment>
<dbReference type="InterPro" id="IPR027381">
    <property type="entry name" value="LytR/CpsA/Psr_C"/>
</dbReference>
<dbReference type="Gene3D" id="3.30.70.2390">
    <property type="match status" value="1"/>
</dbReference>
<reference evidence="4 5" key="1">
    <citation type="journal article" date="2018" name="Nat. Biotechnol.">
        <title>A standardized bacterial taxonomy based on genome phylogeny substantially revises the tree of life.</title>
        <authorList>
            <person name="Parks D.H."/>
            <person name="Chuvochina M."/>
            <person name="Waite D.W."/>
            <person name="Rinke C."/>
            <person name="Skarshewski A."/>
            <person name="Chaumeil P.A."/>
            <person name="Hugenholtz P."/>
        </authorList>
    </citation>
    <scope>NUCLEOTIDE SEQUENCE [LARGE SCALE GENOMIC DNA]</scope>
    <source>
        <strain evidence="4">UBA12544</strain>
    </source>
</reference>